<evidence type="ECO:0000313" key="3">
    <source>
        <dbReference type="Proteomes" id="UP000467840"/>
    </source>
</evidence>
<name>A0A6A6KAJ6_HEVBR</name>
<dbReference type="AlphaFoldDB" id="A0A6A6KAJ6"/>
<organism evidence="2 3">
    <name type="scientific">Hevea brasiliensis</name>
    <name type="common">Para rubber tree</name>
    <name type="synonym">Siphonia brasiliensis</name>
    <dbReference type="NCBI Taxonomy" id="3981"/>
    <lineage>
        <taxon>Eukaryota</taxon>
        <taxon>Viridiplantae</taxon>
        <taxon>Streptophyta</taxon>
        <taxon>Embryophyta</taxon>
        <taxon>Tracheophyta</taxon>
        <taxon>Spermatophyta</taxon>
        <taxon>Magnoliopsida</taxon>
        <taxon>eudicotyledons</taxon>
        <taxon>Gunneridae</taxon>
        <taxon>Pentapetalae</taxon>
        <taxon>rosids</taxon>
        <taxon>fabids</taxon>
        <taxon>Malpighiales</taxon>
        <taxon>Euphorbiaceae</taxon>
        <taxon>Crotonoideae</taxon>
        <taxon>Micrandreae</taxon>
        <taxon>Hevea</taxon>
    </lineage>
</organism>
<proteinExistence type="predicted"/>
<evidence type="ECO:0000313" key="2">
    <source>
        <dbReference type="EMBL" id="KAF2285153.1"/>
    </source>
</evidence>
<feature type="region of interest" description="Disordered" evidence="1">
    <location>
        <begin position="1"/>
        <end position="26"/>
    </location>
</feature>
<dbReference type="PANTHER" id="PTHR35133">
    <property type="entry name" value="PROTEIN EFFECTOR OF TRANSCRIPTION 2-RELATED"/>
    <property type="match status" value="1"/>
</dbReference>
<comment type="caution">
    <text evidence="2">The sequence shown here is derived from an EMBL/GenBank/DDBJ whole genome shotgun (WGS) entry which is preliminary data.</text>
</comment>
<protein>
    <recommendedName>
        <fullName evidence="4">Protein EFFECTOR OF TRANSCRIPTION 2-like</fullName>
    </recommendedName>
</protein>
<dbReference type="EMBL" id="JAAGAX010000018">
    <property type="protein sequence ID" value="KAF2285153.1"/>
    <property type="molecule type" value="Genomic_DNA"/>
</dbReference>
<dbReference type="Pfam" id="PF19239">
    <property type="entry name" value="GIY_YIG_domain"/>
    <property type="match status" value="1"/>
</dbReference>
<evidence type="ECO:0008006" key="4">
    <source>
        <dbReference type="Google" id="ProtNLM"/>
    </source>
</evidence>
<dbReference type="PANTHER" id="PTHR35133:SF1">
    <property type="entry name" value="PROTEIN EFFECTOR OF TRANSCRIPTION 2-RELATED"/>
    <property type="match status" value="1"/>
</dbReference>
<keyword evidence="3" id="KW-1185">Reference proteome</keyword>
<reference evidence="2 3" key="1">
    <citation type="journal article" date="2020" name="Mol. Plant">
        <title>The Chromosome-Based Rubber Tree Genome Provides New Insights into Spurge Genome Evolution and Rubber Biosynthesis.</title>
        <authorList>
            <person name="Liu J."/>
            <person name="Shi C."/>
            <person name="Shi C.C."/>
            <person name="Li W."/>
            <person name="Zhang Q.J."/>
            <person name="Zhang Y."/>
            <person name="Li K."/>
            <person name="Lu H.F."/>
            <person name="Shi C."/>
            <person name="Zhu S.T."/>
            <person name="Xiao Z.Y."/>
            <person name="Nan H."/>
            <person name="Yue Y."/>
            <person name="Zhu X.G."/>
            <person name="Wu Y."/>
            <person name="Hong X.N."/>
            <person name="Fan G.Y."/>
            <person name="Tong Y."/>
            <person name="Zhang D."/>
            <person name="Mao C.L."/>
            <person name="Liu Y.L."/>
            <person name="Hao S.J."/>
            <person name="Liu W.Q."/>
            <person name="Lv M.Q."/>
            <person name="Zhang H.B."/>
            <person name="Liu Y."/>
            <person name="Hu-Tang G.R."/>
            <person name="Wang J.P."/>
            <person name="Wang J.H."/>
            <person name="Sun Y.H."/>
            <person name="Ni S.B."/>
            <person name="Chen W.B."/>
            <person name="Zhang X.C."/>
            <person name="Jiao Y.N."/>
            <person name="Eichler E.E."/>
            <person name="Li G.H."/>
            <person name="Liu X."/>
            <person name="Gao L.Z."/>
        </authorList>
    </citation>
    <scope>NUCLEOTIDE SEQUENCE [LARGE SCALE GENOMIC DNA]</scope>
    <source>
        <strain evidence="3">cv. GT1</strain>
        <tissue evidence="2">Leaf</tissue>
    </source>
</reference>
<dbReference type="GO" id="GO:0006355">
    <property type="term" value="P:regulation of DNA-templated transcription"/>
    <property type="evidence" value="ECO:0007669"/>
    <property type="project" value="InterPro"/>
</dbReference>
<feature type="compositionally biased region" description="Basic and acidic residues" evidence="1">
    <location>
        <begin position="17"/>
        <end position="26"/>
    </location>
</feature>
<evidence type="ECO:0000256" key="1">
    <source>
        <dbReference type="SAM" id="MobiDB-lite"/>
    </source>
</evidence>
<accession>A0A6A6KAJ6</accession>
<sequence>MEEGEESAAPTASASRLKREDYKRTKHDSHFSKWQVLIGPTDWEDYSQGKEGATRYRVHNLPASSDNVRSRLQHYGRSGAHLANAYATGHWDTKNDSPQKGLGLFEEIFSGGHSIVFRWASMKDKRNAEKTEAQLLDTFDYAWNKGVIKIEANKPLSPEKCTIPADEDEKSFLIGIFKFNRSQPRLVSDKCGIDQDFIHICGFIMNDSIPCRRPPVPGRKRCEGHKGMRIYGSSSKPISEGNSNYLPGVHLDPSTHYDHDHATTCGVNLGDGIFCRRQAVPGRKRCEEHKGMRVNSCVSKPIAEEECHPANSGSMDWTNNIVSSGSSMYQGLQFHSPNDVSIDEHFSSICGAILGNGSFCRRQPTQGNKQCWQHKGWRGDSNLSGSSISRFDTVTCWQHKGMYQGLQFHSPNDVSIDEHCSSICGATLGNGSFCRRQPTQGNKRCWQHKGRRGDSSLSGSSISRFDTVTCWQHEGMYQGLQFHSPNEVSIDEHFSSICGATLGNGLFCRRQPTQGNKRCWQHKGRRGDGSLSGSSISRFDTVTCGVALQNGSVCMRAPVHGRKRCEQHKGMRVSTSFS</sequence>
<dbReference type="Proteomes" id="UP000467840">
    <property type="component" value="Chromosome 12"/>
</dbReference>
<gene>
    <name evidence="2" type="ORF">GH714_038863</name>
</gene>
<dbReference type="InterPro" id="IPR038909">
    <property type="entry name" value="Effector_transcript"/>
</dbReference>
<dbReference type="GO" id="GO:0003677">
    <property type="term" value="F:DNA binding"/>
    <property type="evidence" value="ECO:0007669"/>
    <property type="project" value="InterPro"/>
</dbReference>